<evidence type="ECO:0000256" key="1">
    <source>
        <dbReference type="ARBA" id="ARBA00022729"/>
    </source>
</evidence>
<comment type="caution">
    <text evidence="2">The sequence shown here is derived from an EMBL/GenBank/DDBJ whole genome shotgun (WGS) entry which is preliminary data.</text>
</comment>
<proteinExistence type="predicted"/>
<evidence type="ECO:0008006" key="4">
    <source>
        <dbReference type="Google" id="ProtNLM"/>
    </source>
</evidence>
<keyword evidence="3" id="KW-1185">Reference proteome</keyword>
<evidence type="ECO:0000313" key="2">
    <source>
        <dbReference type="EMBL" id="KAK1355805.1"/>
    </source>
</evidence>
<name>A0AAD8GUY9_9APIA</name>
<dbReference type="PANTHER" id="PTHR47988">
    <property type="entry name" value="SOMATIC EMBRYOGENESIS RECEPTOR KINASE 1"/>
    <property type="match status" value="1"/>
</dbReference>
<dbReference type="AlphaFoldDB" id="A0AAD8GUY9"/>
<dbReference type="EMBL" id="JAUIZM010000011">
    <property type="protein sequence ID" value="KAK1355805.1"/>
    <property type="molecule type" value="Genomic_DNA"/>
</dbReference>
<reference evidence="2" key="1">
    <citation type="submission" date="2023-02" db="EMBL/GenBank/DDBJ databases">
        <title>Genome of toxic invasive species Heracleum sosnowskyi carries increased number of genes despite the absence of recent whole-genome duplications.</title>
        <authorList>
            <person name="Schelkunov M."/>
            <person name="Shtratnikova V."/>
            <person name="Makarenko M."/>
            <person name="Klepikova A."/>
            <person name="Omelchenko D."/>
            <person name="Novikova G."/>
            <person name="Obukhova E."/>
            <person name="Bogdanov V."/>
            <person name="Penin A."/>
            <person name="Logacheva M."/>
        </authorList>
    </citation>
    <scope>NUCLEOTIDE SEQUENCE</scope>
    <source>
        <strain evidence="2">Hsosn_3</strain>
        <tissue evidence="2">Leaf</tissue>
    </source>
</reference>
<gene>
    <name evidence="2" type="ORF">POM88_049061</name>
</gene>
<dbReference type="Proteomes" id="UP001237642">
    <property type="component" value="Unassembled WGS sequence"/>
</dbReference>
<dbReference type="Gene3D" id="3.80.10.10">
    <property type="entry name" value="Ribonuclease Inhibitor"/>
    <property type="match status" value="1"/>
</dbReference>
<reference evidence="2" key="2">
    <citation type="submission" date="2023-05" db="EMBL/GenBank/DDBJ databases">
        <authorList>
            <person name="Schelkunov M.I."/>
        </authorList>
    </citation>
    <scope>NUCLEOTIDE SEQUENCE</scope>
    <source>
        <strain evidence="2">Hsosn_3</strain>
        <tissue evidence="2">Leaf</tissue>
    </source>
</reference>
<dbReference type="SUPFAM" id="SSF52058">
    <property type="entry name" value="L domain-like"/>
    <property type="match status" value="1"/>
</dbReference>
<organism evidence="2 3">
    <name type="scientific">Heracleum sosnowskyi</name>
    <dbReference type="NCBI Taxonomy" id="360622"/>
    <lineage>
        <taxon>Eukaryota</taxon>
        <taxon>Viridiplantae</taxon>
        <taxon>Streptophyta</taxon>
        <taxon>Embryophyta</taxon>
        <taxon>Tracheophyta</taxon>
        <taxon>Spermatophyta</taxon>
        <taxon>Magnoliopsida</taxon>
        <taxon>eudicotyledons</taxon>
        <taxon>Gunneridae</taxon>
        <taxon>Pentapetalae</taxon>
        <taxon>asterids</taxon>
        <taxon>campanulids</taxon>
        <taxon>Apiales</taxon>
        <taxon>Apiaceae</taxon>
        <taxon>Apioideae</taxon>
        <taxon>apioid superclade</taxon>
        <taxon>Tordylieae</taxon>
        <taxon>Tordyliinae</taxon>
        <taxon>Heracleum</taxon>
    </lineage>
</organism>
<keyword evidence="1" id="KW-0732">Signal</keyword>
<protein>
    <recommendedName>
        <fullName evidence="4">Leucine-rich repeat-containing N-terminal plant-type domain-containing protein</fullName>
    </recommendedName>
</protein>
<accession>A0AAD8GUY9</accession>
<sequence>MALGENEGIWAWTRFNQLFNYVPLAALIEKKIIFCNWTGIRCNAAGTVSQIMIYNQEVNGTLAHFNFSSFSHLTYLDMSINNISGGIPVDIGNATRLEKLSLFSNSLNGNTP</sequence>
<dbReference type="Pfam" id="PF00560">
    <property type="entry name" value="LRR_1"/>
    <property type="match status" value="1"/>
</dbReference>
<evidence type="ECO:0000313" key="3">
    <source>
        <dbReference type="Proteomes" id="UP001237642"/>
    </source>
</evidence>
<dbReference type="InterPro" id="IPR001611">
    <property type="entry name" value="Leu-rich_rpt"/>
</dbReference>
<dbReference type="InterPro" id="IPR032675">
    <property type="entry name" value="LRR_dom_sf"/>
</dbReference>